<accession>A0A1H3N5R6</accession>
<dbReference type="STRING" id="44576.SAMN05421881_106811"/>
<dbReference type="EMBL" id="FNOY01000068">
    <property type="protein sequence ID" value="SDY84287.1"/>
    <property type="molecule type" value="Genomic_DNA"/>
</dbReference>
<name>A0A1H3N5R6_9PROT</name>
<dbReference type="InterPro" id="IPR001343">
    <property type="entry name" value="Hemolysn_Ca-bd"/>
</dbReference>
<dbReference type="GO" id="GO:0005509">
    <property type="term" value="F:calcium ion binding"/>
    <property type="evidence" value="ECO:0007669"/>
    <property type="project" value="InterPro"/>
</dbReference>
<evidence type="ECO:0000313" key="3">
    <source>
        <dbReference type="Proteomes" id="UP000198640"/>
    </source>
</evidence>
<dbReference type="SUPFAM" id="SSF51120">
    <property type="entry name" value="beta-Roll"/>
    <property type="match status" value="1"/>
</dbReference>
<organism evidence="2 3">
    <name type="scientific">Nitrosomonas halophila</name>
    <dbReference type="NCBI Taxonomy" id="44576"/>
    <lineage>
        <taxon>Bacteria</taxon>
        <taxon>Pseudomonadati</taxon>
        <taxon>Pseudomonadota</taxon>
        <taxon>Betaproteobacteria</taxon>
        <taxon>Nitrosomonadales</taxon>
        <taxon>Nitrosomonadaceae</taxon>
        <taxon>Nitrosomonas</taxon>
    </lineage>
</organism>
<evidence type="ECO:0000256" key="1">
    <source>
        <dbReference type="SAM" id="MobiDB-lite"/>
    </source>
</evidence>
<feature type="region of interest" description="Disordered" evidence="1">
    <location>
        <begin position="50"/>
        <end position="95"/>
    </location>
</feature>
<dbReference type="Gene3D" id="2.150.10.10">
    <property type="entry name" value="Serralysin-like metalloprotease, C-terminal"/>
    <property type="match status" value="1"/>
</dbReference>
<gene>
    <name evidence="2" type="ORF">SAMN05421881_106811</name>
</gene>
<sequence>MQVANIHAENYRDIASVEEAISVMNGIVGDKAYMPEEILTFLTEKLGGGAGDGDGNGDGDGDGTGDGAGDGSGSGGGTGGGSGGGGTPPAPTFTVTENEGVVTFSGTATGHITFTVGEDGDATFVRGGVTAANTVEFESIDQFSLASGQVLVITLEQAESVEITGAGSYRLANTAGDLGDLTVAQAKILEGAANANDYSYEITAGSFADADGVVFTNATSVSLSSSEGSQTITGSAGDDTFAVDFGAGHFTTGEDGVVIDGGAGEDTLSVWHGDGNVTLEDGHFENISNMEILSLASAGDVTNTVTLGENADAAFANGITVVVEEENGLNLNASAMTVAVNATGGNGANNLTGGSGNDVLTGGSGTNTIAGGKGADQIILAEGAGVDTIVVGGGVFAEEAEASSANVTVTDVADVSSVTIKLGGTDYVLNAAAIAAAENGADLAAALEAAFQAELDDQVTVVWNDGESRLEFSDAAGRGFSEDDFAVVTNTITQEAVASSANVTVTDVADVSSVSIKLGGTDYVLNAAAIAAAENGADLAAALEAAF</sequence>
<dbReference type="AlphaFoldDB" id="A0A1H3N5R6"/>
<feature type="compositionally biased region" description="Gly residues" evidence="1">
    <location>
        <begin position="64"/>
        <end position="87"/>
    </location>
</feature>
<keyword evidence="3" id="KW-1185">Reference proteome</keyword>
<dbReference type="OrthoDB" id="7211227at2"/>
<evidence type="ECO:0000313" key="2">
    <source>
        <dbReference type="EMBL" id="SDY84287.1"/>
    </source>
</evidence>
<proteinExistence type="predicted"/>
<reference evidence="2 3" key="1">
    <citation type="submission" date="2016-10" db="EMBL/GenBank/DDBJ databases">
        <authorList>
            <person name="de Groot N.N."/>
        </authorList>
    </citation>
    <scope>NUCLEOTIDE SEQUENCE [LARGE SCALE GENOMIC DNA]</scope>
    <source>
        <strain evidence="2 3">Nm1</strain>
    </source>
</reference>
<dbReference type="PRINTS" id="PR00313">
    <property type="entry name" value="CABNDNGRPT"/>
</dbReference>
<dbReference type="RefSeq" id="WP_090415560.1">
    <property type="nucleotide sequence ID" value="NZ_FNOY01000068.1"/>
</dbReference>
<dbReference type="InterPro" id="IPR011049">
    <property type="entry name" value="Serralysin-like_metalloprot_C"/>
</dbReference>
<dbReference type="Proteomes" id="UP000198640">
    <property type="component" value="Unassembled WGS sequence"/>
</dbReference>
<protein>
    <recommendedName>
        <fullName evidence="4">Hemolysin-type calcium-binding repeat-containing protein</fullName>
    </recommendedName>
</protein>
<dbReference type="Pfam" id="PF00353">
    <property type="entry name" value="HemolysinCabind"/>
    <property type="match status" value="2"/>
</dbReference>
<evidence type="ECO:0008006" key="4">
    <source>
        <dbReference type="Google" id="ProtNLM"/>
    </source>
</evidence>